<organism evidence="2 3">
    <name type="scientific">Paroceanicella profunda</name>
    <dbReference type="NCBI Taxonomy" id="2579971"/>
    <lineage>
        <taxon>Bacteria</taxon>
        <taxon>Pseudomonadati</taxon>
        <taxon>Pseudomonadota</taxon>
        <taxon>Alphaproteobacteria</taxon>
        <taxon>Rhodobacterales</taxon>
        <taxon>Paracoccaceae</taxon>
        <taxon>Paroceanicella</taxon>
    </lineage>
</organism>
<dbReference type="KEGG" id="ppru:FDP22_21540"/>
<dbReference type="AlphaFoldDB" id="A0A5B8G3H8"/>
<proteinExistence type="predicted"/>
<sequence length="79" mass="8471">MWFLFSPGPDDFGRGLQERRPARRPRGITRRGGPAGHGRRRPARGGARGLPAFPALARQPRSRHSEAAPPAVANGPASP</sequence>
<dbReference type="EMBL" id="CP040820">
    <property type="protein sequence ID" value="QDL94530.1"/>
    <property type="molecule type" value="Genomic_DNA"/>
</dbReference>
<evidence type="ECO:0000313" key="2">
    <source>
        <dbReference type="EMBL" id="QDL94530.1"/>
    </source>
</evidence>
<accession>A0A5B8G3H8</accession>
<feature type="compositionally biased region" description="Low complexity" evidence="1">
    <location>
        <begin position="49"/>
        <end position="58"/>
    </location>
</feature>
<evidence type="ECO:0000313" key="3">
    <source>
        <dbReference type="Proteomes" id="UP000305888"/>
    </source>
</evidence>
<geneLocation type="plasmid" evidence="3">
    <name>pd4m1b</name>
</geneLocation>
<keyword evidence="2" id="KW-0614">Plasmid</keyword>
<keyword evidence="3" id="KW-1185">Reference proteome</keyword>
<evidence type="ECO:0000256" key="1">
    <source>
        <dbReference type="SAM" id="MobiDB-lite"/>
    </source>
</evidence>
<protein>
    <submittedName>
        <fullName evidence="2">Uncharacterized protein</fullName>
    </submittedName>
</protein>
<reference evidence="2 3" key="1">
    <citation type="submission" date="2019-06" db="EMBL/GenBank/DDBJ databases">
        <title>Genome sequence of Rhodobacteraceae bacterium D4M1.</title>
        <authorList>
            <person name="Cao J."/>
        </authorList>
    </citation>
    <scope>NUCLEOTIDE SEQUENCE [LARGE SCALE GENOMIC DNA]</scope>
    <source>
        <strain evidence="2 3">D4M1</strain>
        <plasmid evidence="3">pd4m1b</plasmid>
    </source>
</reference>
<gene>
    <name evidence="2" type="ORF">FDP22_21540</name>
</gene>
<dbReference type="Proteomes" id="UP000305888">
    <property type="component" value="Plasmid pD4M1B"/>
</dbReference>
<feature type="region of interest" description="Disordered" evidence="1">
    <location>
        <begin position="1"/>
        <end position="79"/>
    </location>
</feature>
<feature type="compositionally biased region" description="Basic and acidic residues" evidence="1">
    <location>
        <begin position="11"/>
        <end position="20"/>
    </location>
</feature>
<name>A0A5B8G3H8_9RHOB</name>